<feature type="coiled-coil region" evidence="7">
    <location>
        <begin position="327"/>
        <end position="354"/>
    </location>
</feature>
<dbReference type="InterPro" id="IPR020579">
    <property type="entry name" value="Exonuc_VII_lsu_C"/>
</dbReference>
<name>A0A6J4K109_9CHLR</name>
<dbReference type="AlphaFoldDB" id="A0A6J4K109"/>
<comment type="function">
    <text evidence="5">Bidirectionally degrades single-stranded DNA into large acid-insoluble oligonucleotides, which are then degraded further into small acid-soluble oligonucleotides.</text>
</comment>
<dbReference type="CDD" id="cd04489">
    <property type="entry name" value="ExoVII_LU_OBF"/>
    <property type="match status" value="1"/>
</dbReference>
<proteinExistence type="inferred from homology"/>
<evidence type="ECO:0000256" key="2">
    <source>
        <dbReference type="ARBA" id="ARBA00022722"/>
    </source>
</evidence>
<comment type="catalytic activity">
    <reaction evidence="5 6">
        <text>Exonucleolytic cleavage in either 5'- to 3'- or 3'- to 5'-direction to yield nucleoside 5'-phosphates.</text>
        <dbReference type="EC" id="3.1.11.6"/>
    </reaction>
</comment>
<protein>
    <recommendedName>
        <fullName evidence="5">Exodeoxyribonuclease 7 large subunit</fullName>
        <ecNumber evidence="5">3.1.11.6</ecNumber>
    </recommendedName>
    <alternativeName>
        <fullName evidence="5">Exodeoxyribonuclease VII large subunit</fullName>
        <shortName evidence="5">Exonuclease VII large subunit</shortName>
    </alternativeName>
</protein>
<dbReference type="NCBIfam" id="TIGR00237">
    <property type="entry name" value="xseA"/>
    <property type="match status" value="1"/>
</dbReference>
<evidence type="ECO:0000259" key="8">
    <source>
        <dbReference type="Pfam" id="PF02601"/>
    </source>
</evidence>
<comment type="subcellular location">
    <subcellularLocation>
        <location evidence="5 6">Cytoplasm</location>
    </subcellularLocation>
</comment>
<dbReference type="Pfam" id="PF02601">
    <property type="entry name" value="Exonuc_VII_L"/>
    <property type="match status" value="1"/>
</dbReference>
<evidence type="ECO:0000256" key="5">
    <source>
        <dbReference type="HAMAP-Rule" id="MF_00378"/>
    </source>
</evidence>
<dbReference type="PANTHER" id="PTHR30008:SF0">
    <property type="entry name" value="EXODEOXYRIBONUCLEASE 7 LARGE SUBUNIT"/>
    <property type="match status" value="1"/>
</dbReference>
<keyword evidence="1 5" id="KW-0963">Cytoplasm</keyword>
<dbReference type="InterPro" id="IPR025824">
    <property type="entry name" value="OB-fold_nuc-bd_dom"/>
</dbReference>
<dbReference type="InterPro" id="IPR003753">
    <property type="entry name" value="Exonuc_VII_L"/>
</dbReference>
<keyword evidence="4 5" id="KW-0269">Exonuclease</keyword>
<evidence type="ECO:0000313" key="10">
    <source>
        <dbReference type="EMBL" id="CAA9292486.1"/>
    </source>
</evidence>
<dbReference type="GO" id="GO:0005737">
    <property type="term" value="C:cytoplasm"/>
    <property type="evidence" value="ECO:0007669"/>
    <property type="project" value="UniProtKB-SubCell"/>
</dbReference>
<dbReference type="PANTHER" id="PTHR30008">
    <property type="entry name" value="EXODEOXYRIBONUCLEASE 7 LARGE SUBUNIT"/>
    <property type="match status" value="1"/>
</dbReference>
<evidence type="ECO:0000256" key="6">
    <source>
        <dbReference type="RuleBase" id="RU004355"/>
    </source>
</evidence>
<accession>A0A6J4K109</accession>
<comment type="similarity">
    <text evidence="5 6">Belongs to the XseA family.</text>
</comment>
<dbReference type="EMBL" id="CADCTC010000254">
    <property type="protein sequence ID" value="CAA9292486.1"/>
    <property type="molecule type" value="Genomic_DNA"/>
</dbReference>
<dbReference type="GO" id="GO:0006308">
    <property type="term" value="P:DNA catabolic process"/>
    <property type="evidence" value="ECO:0007669"/>
    <property type="project" value="UniProtKB-UniRule"/>
</dbReference>
<gene>
    <name evidence="5" type="primary">xseA</name>
    <name evidence="10" type="ORF">AVDCRST_MAG77-4855</name>
</gene>
<dbReference type="GO" id="GO:0009318">
    <property type="term" value="C:exodeoxyribonuclease VII complex"/>
    <property type="evidence" value="ECO:0007669"/>
    <property type="project" value="UniProtKB-UniRule"/>
</dbReference>
<keyword evidence="7" id="KW-0175">Coiled coil</keyword>
<dbReference type="Pfam" id="PF13742">
    <property type="entry name" value="tRNA_anti_2"/>
    <property type="match status" value="1"/>
</dbReference>
<dbReference type="EC" id="3.1.11.6" evidence="5"/>
<keyword evidence="2 5" id="KW-0540">Nuclease</keyword>
<evidence type="ECO:0000256" key="7">
    <source>
        <dbReference type="SAM" id="Coils"/>
    </source>
</evidence>
<keyword evidence="3 5" id="KW-0378">Hydrolase</keyword>
<comment type="subunit">
    <text evidence="5">Heterooligomer composed of large and small subunits.</text>
</comment>
<feature type="domain" description="OB-fold nucleic acid binding" evidence="9">
    <location>
        <begin position="40"/>
        <end position="132"/>
    </location>
</feature>
<evidence type="ECO:0000256" key="3">
    <source>
        <dbReference type="ARBA" id="ARBA00022801"/>
    </source>
</evidence>
<evidence type="ECO:0000256" key="4">
    <source>
        <dbReference type="ARBA" id="ARBA00022839"/>
    </source>
</evidence>
<feature type="domain" description="Exonuclease VII large subunit C-terminal" evidence="8">
    <location>
        <begin position="157"/>
        <end position="331"/>
    </location>
</feature>
<evidence type="ECO:0000256" key="1">
    <source>
        <dbReference type="ARBA" id="ARBA00022490"/>
    </source>
</evidence>
<organism evidence="10">
    <name type="scientific">uncultured Chloroflexota bacterium</name>
    <dbReference type="NCBI Taxonomy" id="166587"/>
    <lineage>
        <taxon>Bacteria</taxon>
        <taxon>Bacillati</taxon>
        <taxon>Chloroflexota</taxon>
        <taxon>environmental samples</taxon>
    </lineage>
</organism>
<sequence length="419" mass="44821">MIDLLPHLRARATESLVDPPDAPDPGFSAALGFGLGPAVLSVGEATTHIKSLLDDDPTLGDCWVRGEVSDPRTYGSGHTYFTLKDGGSQLKCVLFRQRSRGLDPLENGRQYVVRGSVSVYEANGVYQLYVTDHRPVGVGELYQQFELLKARLEADGLFAPERKRPLPRWPRRIGVATSAQGAVIHDLRQVLGRRFPLVELVLAPCLVQGATAARSIVASLSALVAHGVDLVVVARGGGSLEDLWAYNEEMVARTIAGCPVPVVSGVGHETDFTIADFVADVRAPTPSAAAEMIVPDAGELTRALASLTTRAERAVQAQLWVSRSDLDEREARQRRALLARLERAEQRLAALDGRLAALSPLAVLGRGYSVVRDTATGAVLRSAAHAHPGQVLDIQLGEGALSATVNSVRPTPSKAEQHG</sequence>
<evidence type="ECO:0000259" key="9">
    <source>
        <dbReference type="Pfam" id="PF13742"/>
    </source>
</evidence>
<reference evidence="10" key="1">
    <citation type="submission" date="2020-02" db="EMBL/GenBank/DDBJ databases">
        <authorList>
            <person name="Meier V. D."/>
        </authorList>
    </citation>
    <scope>NUCLEOTIDE SEQUENCE</scope>
    <source>
        <strain evidence="10">AVDCRST_MAG77</strain>
    </source>
</reference>
<dbReference type="GO" id="GO:0008855">
    <property type="term" value="F:exodeoxyribonuclease VII activity"/>
    <property type="evidence" value="ECO:0007669"/>
    <property type="project" value="UniProtKB-UniRule"/>
</dbReference>
<dbReference type="GO" id="GO:0003676">
    <property type="term" value="F:nucleic acid binding"/>
    <property type="evidence" value="ECO:0007669"/>
    <property type="project" value="InterPro"/>
</dbReference>
<dbReference type="HAMAP" id="MF_00378">
    <property type="entry name" value="Exonuc_7_L"/>
    <property type="match status" value="1"/>
</dbReference>